<organism evidence="2 3">
    <name type="scientific">Acinetobacter dispersus</name>
    <dbReference type="NCBI Taxonomy" id="70348"/>
    <lineage>
        <taxon>Bacteria</taxon>
        <taxon>Pseudomonadati</taxon>
        <taxon>Pseudomonadota</taxon>
        <taxon>Gammaproteobacteria</taxon>
        <taxon>Moraxellales</taxon>
        <taxon>Moraxellaceae</taxon>
        <taxon>Acinetobacter</taxon>
    </lineage>
</organism>
<dbReference type="InterPro" id="IPR012312">
    <property type="entry name" value="Hemerythrin-like"/>
</dbReference>
<dbReference type="eggNOG" id="COG5592">
    <property type="taxonomic scope" value="Bacteria"/>
</dbReference>
<reference evidence="2 3" key="1">
    <citation type="submission" date="2013-02" db="EMBL/GenBank/DDBJ databases">
        <title>The Genome Sequence of Acinetobacter sp. ANC 4105.</title>
        <authorList>
            <consortium name="The Broad Institute Genome Sequencing Platform"/>
            <consortium name="The Broad Institute Genome Sequencing Center for Infectious Disease"/>
            <person name="Cerqueira G."/>
            <person name="Feldgarden M."/>
            <person name="Courvalin P."/>
            <person name="Perichon B."/>
            <person name="Grillot-Courvalin C."/>
            <person name="Clermont D."/>
            <person name="Rocha E."/>
            <person name="Yoon E.-J."/>
            <person name="Nemec A."/>
            <person name="Walker B."/>
            <person name="Young S.K."/>
            <person name="Zeng Q."/>
            <person name="Gargeya S."/>
            <person name="Fitzgerald M."/>
            <person name="Haas B."/>
            <person name="Abouelleil A."/>
            <person name="Alvarado L."/>
            <person name="Arachchi H.M."/>
            <person name="Berlin A.M."/>
            <person name="Chapman S.B."/>
            <person name="Dewar J."/>
            <person name="Goldberg J."/>
            <person name="Griggs A."/>
            <person name="Gujja S."/>
            <person name="Hansen M."/>
            <person name="Howarth C."/>
            <person name="Imamovic A."/>
            <person name="Larimer J."/>
            <person name="McCowan C."/>
            <person name="Murphy C."/>
            <person name="Neiman D."/>
            <person name="Pearson M."/>
            <person name="Priest M."/>
            <person name="Roberts A."/>
            <person name="Saif S."/>
            <person name="Shea T."/>
            <person name="Sisk P."/>
            <person name="Sykes S."/>
            <person name="Wortman J."/>
            <person name="Nusbaum C."/>
            <person name="Birren B."/>
        </authorList>
    </citation>
    <scope>NUCLEOTIDE SEQUENCE [LARGE SCALE GENOMIC DNA]</scope>
    <source>
        <strain evidence="2 3">ANC 4105</strain>
    </source>
</reference>
<accession>N9L7K1</accession>
<keyword evidence="3" id="KW-1185">Reference proteome</keyword>
<comment type="caution">
    <text evidence="2">The sequence shown here is derived from an EMBL/GenBank/DDBJ whole genome shotgun (WGS) entry which is preliminary data.</text>
</comment>
<dbReference type="Proteomes" id="UP000013261">
    <property type="component" value="Unassembled WGS sequence"/>
</dbReference>
<evidence type="ECO:0000313" key="2">
    <source>
        <dbReference type="EMBL" id="ENW92313.1"/>
    </source>
</evidence>
<evidence type="ECO:0000259" key="1">
    <source>
        <dbReference type="Pfam" id="PF01814"/>
    </source>
</evidence>
<sequence length="159" mass="18725">MPKSDNALTIFEVLRESHEKQRSFSEKLIKTSGDSPERRELFELLKNELFAHAVAEDRYLYIPLMMSDAGLNITRHALSEHHEMDELLEKLTETEFSHTGWLSLAKKLSHVVHHHLEEEEHRFFQQAGKILPDQQKKELAQQYHAEYVKYLNKDKDSLT</sequence>
<dbReference type="RefSeq" id="WP_005189045.1">
    <property type="nucleotide sequence ID" value="NZ_KB850050.1"/>
</dbReference>
<dbReference type="PANTHER" id="PTHR35585">
    <property type="entry name" value="HHE DOMAIN PROTEIN (AFU_ORTHOLOGUE AFUA_4G00730)"/>
    <property type="match status" value="1"/>
</dbReference>
<evidence type="ECO:0000313" key="3">
    <source>
        <dbReference type="Proteomes" id="UP000013261"/>
    </source>
</evidence>
<dbReference type="HOGENOM" id="CLU_079417_6_1_6"/>
<dbReference type="EMBL" id="APRL01000013">
    <property type="protein sequence ID" value="ENW92313.1"/>
    <property type="molecule type" value="Genomic_DNA"/>
</dbReference>
<dbReference type="PATRIC" id="fig|1217703.3.peg.2188"/>
<dbReference type="Pfam" id="PF01814">
    <property type="entry name" value="Hemerythrin"/>
    <property type="match status" value="1"/>
</dbReference>
<dbReference type="AlphaFoldDB" id="N9L7K1"/>
<name>N9L7K1_9GAMM</name>
<gene>
    <name evidence="2" type="ORF">F904_02251</name>
</gene>
<protein>
    <recommendedName>
        <fullName evidence="1">Hemerythrin-like domain-containing protein</fullName>
    </recommendedName>
</protein>
<proteinExistence type="predicted"/>
<feature type="domain" description="Hemerythrin-like" evidence="1">
    <location>
        <begin position="9"/>
        <end position="126"/>
    </location>
</feature>
<dbReference type="OrthoDB" id="5523420at2"/>
<dbReference type="PANTHER" id="PTHR35585:SF1">
    <property type="entry name" value="HHE DOMAIN PROTEIN (AFU_ORTHOLOGUE AFUA_4G00730)"/>
    <property type="match status" value="1"/>
</dbReference>
<dbReference type="Gene3D" id="1.20.120.520">
    <property type="entry name" value="nmb1532 protein domain like"/>
    <property type="match status" value="1"/>
</dbReference>